<sequence length="307" mass="34993">ADFSDNASDNISKTVLIDLAHDNNFDVEELNVLMLQLISRGLTINFFSVEDDLEKELLGKEKEEEEELEEEPLDEEKEEEVEEGEEFLGEEKECDEEEHPGKGLLNEEKEGDEEEEEEIPPIAFIIVSPQEKFSHEEKKTIDEFVDNGGKLLLIADPTRNGNISSISLEFGLIFEPDYLYNMKENEINYRNIFVTEFKENEITKNLEKIALYVTGSISSTDGGIAFVDQNTFSSMIESRKRLSPLALTQESKVLAIYDLTFMTEPYNGTLDNNQLIANIADWLASAIEEEEEEEEKETPGREQGRSP</sequence>
<protein>
    <submittedName>
        <fullName evidence="2">Uncharacterized protein</fullName>
    </submittedName>
</protein>
<evidence type="ECO:0000313" key="2">
    <source>
        <dbReference type="EMBL" id="GAI14922.1"/>
    </source>
</evidence>
<feature type="compositionally biased region" description="Acidic residues" evidence="1">
    <location>
        <begin position="287"/>
        <end position="296"/>
    </location>
</feature>
<feature type="compositionally biased region" description="Basic and acidic residues" evidence="1">
    <location>
        <begin position="297"/>
        <end position="307"/>
    </location>
</feature>
<gene>
    <name evidence="2" type="ORF">S06H3_18427</name>
</gene>
<reference evidence="2" key="1">
    <citation type="journal article" date="2014" name="Front. Microbiol.">
        <title>High frequency of phylogenetically diverse reductive dehalogenase-homologous genes in deep subseafloor sedimentary metagenomes.</title>
        <authorList>
            <person name="Kawai M."/>
            <person name="Futagami T."/>
            <person name="Toyoda A."/>
            <person name="Takaki Y."/>
            <person name="Nishi S."/>
            <person name="Hori S."/>
            <person name="Arai W."/>
            <person name="Tsubouchi T."/>
            <person name="Morono Y."/>
            <person name="Uchiyama I."/>
            <person name="Ito T."/>
            <person name="Fujiyama A."/>
            <person name="Inagaki F."/>
            <person name="Takami H."/>
        </authorList>
    </citation>
    <scope>NUCLEOTIDE SEQUENCE</scope>
    <source>
        <strain evidence="2">Expedition CK06-06</strain>
    </source>
</reference>
<dbReference type="AlphaFoldDB" id="X1L6D2"/>
<feature type="region of interest" description="Disordered" evidence="1">
    <location>
        <begin position="287"/>
        <end position="307"/>
    </location>
</feature>
<accession>X1L6D2</accession>
<dbReference type="EMBL" id="BARV01009319">
    <property type="protein sequence ID" value="GAI14922.1"/>
    <property type="molecule type" value="Genomic_DNA"/>
</dbReference>
<proteinExistence type="predicted"/>
<feature type="non-terminal residue" evidence="2">
    <location>
        <position position="1"/>
    </location>
</feature>
<name>X1L6D2_9ZZZZ</name>
<feature type="compositionally biased region" description="Acidic residues" evidence="1">
    <location>
        <begin position="63"/>
        <end position="98"/>
    </location>
</feature>
<evidence type="ECO:0000256" key="1">
    <source>
        <dbReference type="SAM" id="MobiDB-lite"/>
    </source>
</evidence>
<organism evidence="2">
    <name type="scientific">marine sediment metagenome</name>
    <dbReference type="NCBI Taxonomy" id="412755"/>
    <lineage>
        <taxon>unclassified sequences</taxon>
        <taxon>metagenomes</taxon>
        <taxon>ecological metagenomes</taxon>
    </lineage>
</organism>
<feature type="compositionally biased region" description="Basic and acidic residues" evidence="1">
    <location>
        <begin position="99"/>
        <end position="108"/>
    </location>
</feature>
<comment type="caution">
    <text evidence="2">The sequence shown here is derived from an EMBL/GenBank/DDBJ whole genome shotgun (WGS) entry which is preliminary data.</text>
</comment>
<feature type="region of interest" description="Disordered" evidence="1">
    <location>
        <begin position="58"/>
        <end position="117"/>
    </location>
</feature>